<keyword evidence="1" id="KW-1133">Transmembrane helix</keyword>
<reference evidence="2 3" key="1">
    <citation type="submission" date="2020-03" db="EMBL/GenBank/DDBJ databases">
        <authorList>
            <person name="Holtappels D."/>
            <person name="Bomans J.P.J."/>
            <person name="Lavigne R."/>
            <person name="Wagemans J."/>
        </authorList>
    </citation>
    <scope>NUCLEOTIDE SEQUENCE [LARGE SCALE GENOMIC DNA]</scope>
    <source>
        <strain evidence="2 3">OLIVR1</strain>
    </source>
</reference>
<sequence length="64" mass="7299">MEFWQLVATGILLHLATAYYLIQLMGALDRMRVFGGTITIGLFPLIIVATTIVWWCYLLFGYKA</sequence>
<name>A0A858MRQ1_9CAUD</name>
<evidence type="ECO:0000313" key="3">
    <source>
        <dbReference type="Proteomes" id="UP000671973"/>
    </source>
</evidence>
<evidence type="ECO:0008006" key="4">
    <source>
        <dbReference type="Google" id="ProtNLM"/>
    </source>
</evidence>
<feature type="transmembrane region" description="Helical" evidence="1">
    <location>
        <begin position="34"/>
        <end position="60"/>
    </location>
</feature>
<organism evidence="2 3">
    <name type="scientific">Agrobacterium phage OLIVR1</name>
    <dbReference type="NCBI Taxonomy" id="2723769"/>
    <lineage>
        <taxon>Viruses</taxon>
        <taxon>Duplodnaviria</taxon>
        <taxon>Heunggongvirae</taxon>
        <taxon>Uroviricota</taxon>
        <taxon>Caudoviricetes</taxon>
        <taxon>Schitoviridae</taxon>
        <taxon>Oliverunavirus</taxon>
        <taxon>Oliverunavirus OLIVR1</taxon>
    </lineage>
</organism>
<evidence type="ECO:0000313" key="2">
    <source>
        <dbReference type="EMBL" id="QIW87218.1"/>
    </source>
</evidence>
<keyword evidence="1" id="KW-0472">Membrane</keyword>
<keyword evidence="3" id="KW-1185">Reference proteome</keyword>
<dbReference type="EMBL" id="MT234338">
    <property type="protein sequence ID" value="QIW87218.1"/>
    <property type="molecule type" value="Genomic_DNA"/>
</dbReference>
<accession>A0A858MRQ1</accession>
<gene>
    <name evidence="2" type="ORF">Ab1vBOLIVR1_gp23</name>
</gene>
<evidence type="ECO:0000256" key="1">
    <source>
        <dbReference type="SAM" id="Phobius"/>
    </source>
</evidence>
<dbReference type="Proteomes" id="UP000671973">
    <property type="component" value="Segment"/>
</dbReference>
<keyword evidence="1" id="KW-0812">Transmembrane</keyword>
<protein>
    <recommendedName>
        <fullName evidence="4">Transmembrane protein</fullName>
    </recommendedName>
</protein>
<proteinExistence type="predicted"/>